<dbReference type="SMART" id="SM01092">
    <property type="entry name" value="CO_deh_flav_C"/>
    <property type="match status" value="1"/>
</dbReference>
<keyword evidence="3" id="KW-0560">Oxidoreductase</keyword>
<dbReference type="PROSITE" id="PS51387">
    <property type="entry name" value="FAD_PCMH"/>
    <property type="match status" value="1"/>
</dbReference>
<sequence>MLHQFSYAAPRSKAELFSILDDQAGNAKVLAGGTDLLVNIRNGVMKPQLVVDIKKVAGYEGISYSPKEGLIFRPTVTINDILRDPSVRDHYPLLQDCGHDLASYQVRNRATIMGNVVNASPCSDMAPALLCLGAQAVIASSKGTRQVPFKEFFTGVKKTVLSPNEVLEAIVIPPSSAGGRGAYRKLKRINGHDLGIIGVAVYIQGDVLRIGVSSAAPTPVVTQDLPATVSVEDAVAAARSVINPISDVRCSKEYREFMVEVFVKRLLEEVRK</sequence>
<dbReference type="Pfam" id="PF00941">
    <property type="entry name" value="FAD_binding_5"/>
    <property type="match status" value="1"/>
</dbReference>
<dbReference type="AlphaFoldDB" id="A0A7C3IGN1"/>
<dbReference type="Pfam" id="PF03450">
    <property type="entry name" value="CO_deh_flav_C"/>
    <property type="match status" value="1"/>
</dbReference>
<dbReference type="InterPro" id="IPR016166">
    <property type="entry name" value="FAD-bd_PCMH"/>
</dbReference>
<dbReference type="Gene3D" id="3.30.390.50">
    <property type="entry name" value="CO dehydrogenase flavoprotein, C-terminal domain"/>
    <property type="match status" value="1"/>
</dbReference>
<dbReference type="InterPro" id="IPR005107">
    <property type="entry name" value="CO_DH_flav_C"/>
</dbReference>
<dbReference type="PANTHER" id="PTHR42659:SF2">
    <property type="entry name" value="XANTHINE DEHYDROGENASE SUBUNIT C-RELATED"/>
    <property type="match status" value="1"/>
</dbReference>
<comment type="caution">
    <text evidence="5">The sequence shown here is derived from an EMBL/GenBank/DDBJ whole genome shotgun (WGS) entry which is preliminary data.</text>
</comment>
<dbReference type="PANTHER" id="PTHR42659">
    <property type="entry name" value="XANTHINE DEHYDROGENASE SUBUNIT C-RELATED"/>
    <property type="match status" value="1"/>
</dbReference>
<accession>A0A7C3IGN1</accession>
<dbReference type="EMBL" id="DSVL01000111">
    <property type="protein sequence ID" value="HFH28581.1"/>
    <property type="molecule type" value="Genomic_DNA"/>
</dbReference>
<evidence type="ECO:0000256" key="1">
    <source>
        <dbReference type="ARBA" id="ARBA00022630"/>
    </source>
</evidence>
<keyword evidence="1" id="KW-0285">Flavoprotein</keyword>
<dbReference type="InterPro" id="IPR002346">
    <property type="entry name" value="Mopterin_DH_FAD-bd"/>
</dbReference>
<dbReference type="InterPro" id="IPR016167">
    <property type="entry name" value="FAD-bd_PCMH_sub1"/>
</dbReference>
<evidence type="ECO:0000313" key="5">
    <source>
        <dbReference type="EMBL" id="HFH28581.1"/>
    </source>
</evidence>
<evidence type="ECO:0000256" key="2">
    <source>
        <dbReference type="ARBA" id="ARBA00022827"/>
    </source>
</evidence>
<reference evidence="5" key="1">
    <citation type="journal article" date="2020" name="mSystems">
        <title>Genome- and Community-Level Interaction Insights into Carbon Utilization and Element Cycling Functions of Hydrothermarchaeota in Hydrothermal Sediment.</title>
        <authorList>
            <person name="Zhou Z."/>
            <person name="Liu Y."/>
            <person name="Xu W."/>
            <person name="Pan J."/>
            <person name="Luo Z.H."/>
            <person name="Li M."/>
        </authorList>
    </citation>
    <scope>NUCLEOTIDE SEQUENCE [LARGE SCALE GENOMIC DNA]</scope>
    <source>
        <strain evidence="5">SpSt-503</strain>
    </source>
</reference>
<dbReference type="Gene3D" id="3.30.43.10">
    <property type="entry name" value="Uridine Diphospho-n-acetylenolpyruvylglucosamine Reductase, domain 2"/>
    <property type="match status" value="1"/>
</dbReference>
<dbReference type="Gene3D" id="3.30.465.10">
    <property type="match status" value="1"/>
</dbReference>
<evidence type="ECO:0000259" key="4">
    <source>
        <dbReference type="PROSITE" id="PS51387"/>
    </source>
</evidence>
<keyword evidence="2" id="KW-0274">FAD</keyword>
<dbReference type="InterPro" id="IPR036318">
    <property type="entry name" value="FAD-bd_PCMH-like_sf"/>
</dbReference>
<dbReference type="InterPro" id="IPR051312">
    <property type="entry name" value="Diverse_Substr_Oxidored"/>
</dbReference>
<dbReference type="GO" id="GO:0016491">
    <property type="term" value="F:oxidoreductase activity"/>
    <property type="evidence" value="ECO:0007669"/>
    <property type="project" value="UniProtKB-KW"/>
</dbReference>
<proteinExistence type="predicted"/>
<name>A0A7C3IGN1_9SPIR</name>
<dbReference type="SUPFAM" id="SSF55447">
    <property type="entry name" value="CO dehydrogenase flavoprotein C-terminal domain-like"/>
    <property type="match status" value="1"/>
</dbReference>
<feature type="domain" description="FAD-binding PCMH-type" evidence="4">
    <location>
        <begin position="1"/>
        <end position="177"/>
    </location>
</feature>
<dbReference type="GO" id="GO:0071949">
    <property type="term" value="F:FAD binding"/>
    <property type="evidence" value="ECO:0007669"/>
    <property type="project" value="InterPro"/>
</dbReference>
<evidence type="ECO:0000256" key="3">
    <source>
        <dbReference type="ARBA" id="ARBA00023002"/>
    </source>
</evidence>
<organism evidence="5">
    <name type="scientific">Gracilinema caldarium</name>
    <dbReference type="NCBI Taxonomy" id="215591"/>
    <lineage>
        <taxon>Bacteria</taxon>
        <taxon>Pseudomonadati</taxon>
        <taxon>Spirochaetota</taxon>
        <taxon>Spirochaetia</taxon>
        <taxon>Spirochaetales</taxon>
        <taxon>Breznakiellaceae</taxon>
        <taxon>Gracilinema</taxon>
    </lineage>
</organism>
<dbReference type="InterPro" id="IPR016169">
    <property type="entry name" value="FAD-bd_PCMH_sub2"/>
</dbReference>
<protein>
    <submittedName>
        <fullName evidence="5">Xanthine dehydrogenase family protein subunit M</fullName>
    </submittedName>
</protein>
<dbReference type="InterPro" id="IPR036683">
    <property type="entry name" value="CO_DH_flav_C_dom_sf"/>
</dbReference>
<dbReference type="SUPFAM" id="SSF56176">
    <property type="entry name" value="FAD-binding/transporter-associated domain-like"/>
    <property type="match status" value="1"/>
</dbReference>
<gene>
    <name evidence="5" type="ORF">ENS59_03595</name>
</gene>